<dbReference type="Proteomes" id="UP000031620">
    <property type="component" value="Chromosome"/>
</dbReference>
<evidence type="ECO:0000313" key="9">
    <source>
        <dbReference type="Proteomes" id="UP000031620"/>
    </source>
</evidence>
<keyword evidence="3" id="KW-0547">Nucleotide-binding</keyword>
<dbReference type="PANTHER" id="PTHR35795:SF1">
    <property type="entry name" value="BIS(5'-NUCLEOSYL)-TETRAPHOSPHATASE, SYMMETRICAL"/>
    <property type="match status" value="1"/>
</dbReference>
<evidence type="ECO:0000256" key="5">
    <source>
        <dbReference type="ARBA" id="ARBA00023004"/>
    </source>
</evidence>
<proteinExistence type="predicted"/>
<evidence type="ECO:0000256" key="4">
    <source>
        <dbReference type="ARBA" id="ARBA00022801"/>
    </source>
</evidence>
<reference evidence="8 9" key="1">
    <citation type="submission" date="2014-11" db="EMBL/GenBank/DDBJ databases">
        <title>Complete genome sequence and analysis of Lactobacillus hokkaidonensis LOOC260T.</title>
        <authorList>
            <person name="Tanizawa Y."/>
            <person name="Tohno M."/>
            <person name="Kaminuma E."/>
            <person name="Nakamura Y."/>
            <person name="Arita M."/>
        </authorList>
    </citation>
    <scope>NUCLEOTIDE SEQUENCE [LARGE SCALE GENOMIC DNA]</scope>
    <source>
        <strain evidence="8 9">LOOC260</strain>
    </source>
</reference>
<keyword evidence="2" id="KW-0479">Metal-binding</keyword>
<comment type="catalytic activity">
    <reaction evidence="6">
        <text>P(1),P(4)-bis(5'-adenosyl) tetraphosphate + H2O = 2 ADP + 2 H(+)</text>
        <dbReference type="Rhea" id="RHEA:24252"/>
        <dbReference type="ChEBI" id="CHEBI:15377"/>
        <dbReference type="ChEBI" id="CHEBI:15378"/>
        <dbReference type="ChEBI" id="CHEBI:58141"/>
        <dbReference type="ChEBI" id="CHEBI:456216"/>
        <dbReference type="EC" id="3.6.1.41"/>
    </reaction>
</comment>
<dbReference type="KEGG" id="lho:LOOC260_109050"/>
<dbReference type="GO" id="GO:0046872">
    <property type="term" value="F:metal ion binding"/>
    <property type="evidence" value="ECO:0007669"/>
    <property type="project" value="UniProtKB-KW"/>
</dbReference>
<name>A0A0A1GTX4_9LACO</name>
<evidence type="ECO:0000256" key="1">
    <source>
        <dbReference type="ARBA" id="ARBA00012506"/>
    </source>
</evidence>
<keyword evidence="5" id="KW-0408">Iron</keyword>
<dbReference type="Gene3D" id="1.10.3210.10">
    <property type="entry name" value="Hypothetical protein af1432"/>
    <property type="match status" value="1"/>
</dbReference>
<dbReference type="RefSeq" id="WP_041093315.1">
    <property type="nucleotide sequence ID" value="NZ_AP014680.1"/>
</dbReference>
<dbReference type="PANTHER" id="PTHR35795">
    <property type="entry name" value="SLR1885 PROTEIN"/>
    <property type="match status" value="1"/>
</dbReference>
<evidence type="ECO:0000313" key="8">
    <source>
        <dbReference type="EMBL" id="BAP85445.1"/>
    </source>
</evidence>
<dbReference type="STRING" id="1291742.LOOC260_109050"/>
<dbReference type="CDD" id="cd00077">
    <property type="entry name" value="HDc"/>
    <property type="match status" value="1"/>
</dbReference>
<dbReference type="NCBIfam" id="TIGR00488">
    <property type="entry name" value="bis(5'-nucleosyl)-tetraphosphatase (symmetrical) YqeK"/>
    <property type="match status" value="1"/>
</dbReference>
<organism evidence="8 9">
    <name type="scientific">Paucilactobacillus hokkaidonensis JCM 18461</name>
    <dbReference type="NCBI Taxonomy" id="1291742"/>
    <lineage>
        <taxon>Bacteria</taxon>
        <taxon>Bacillati</taxon>
        <taxon>Bacillota</taxon>
        <taxon>Bacilli</taxon>
        <taxon>Lactobacillales</taxon>
        <taxon>Lactobacillaceae</taxon>
        <taxon>Paucilactobacillus</taxon>
    </lineage>
</organism>
<evidence type="ECO:0000256" key="2">
    <source>
        <dbReference type="ARBA" id="ARBA00022723"/>
    </source>
</evidence>
<dbReference type="GO" id="GO:0000166">
    <property type="term" value="F:nucleotide binding"/>
    <property type="evidence" value="ECO:0007669"/>
    <property type="project" value="UniProtKB-KW"/>
</dbReference>
<dbReference type="EC" id="3.6.1.41" evidence="1"/>
<gene>
    <name evidence="8" type="ORF">LOOC260_109050</name>
</gene>
<dbReference type="InterPro" id="IPR005249">
    <property type="entry name" value="YqeK"/>
</dbReference>
<accession>A0A0A1GTX4</accession>
<dbReference type="Pfam" id="PF01966">
    <property type="entry name" value="HD"/>
    <property type="match status" value="1"/>
</dbReference>
<sequence>MNEELIYQQHLIPNTRLELISILKGALSKTRFEHVLRVEQTAIKLAKLNDVDIEKASLAGLVHDYAKQRPDQDFITIINENKMDPDLLNYSNAIWHGVVGAELVKQELNIWDEDILNAVRHHTTGAAVMSKLEQVIYMADYIEPGREFPGVETARDVTKANLSAGVSYQTKQTLQYLIEHNKAVYPETITTYNAWVADNGGI</sequence>
<dbReference type="SUPFAM" id="SSF109604">
    <property type="entry name" value="HD-domain/PDEase-like"/>
    <property type="match status" value="1"/>
</dbReference>
<evidence type="ECO:0000256" key="3">
    <source>
        <dbReference type="ARBA" id="ARBA00022741"/>
    </source>
</evidence>
<dbReference type="AlphaFoldDB" id="A0A0A1GTX4"/>
<protein>
    <recommendedName>
        <fullName evidence="1">bis(5'-nucleosyl)-tetraphosphatase (symmetrical)</fullName>
        <ecNumber evidence="1">3.6.1.41</ecNumber>
    </recommendedName>
</protein>
<dbReference type="SMART" id="SM00471">
    <property type="entry name" value="HDc"/>
    <property type="match status" value="1"/>
</dbReference>
<dbReference type="InterPro" id="IPR051094">
    <property type="entry name" value="Diverse_Catalytic_Enzymes"/>
</dbReference>
<dbReference type="HOGENOM" id="CLU_089580_1_2_9"/>
<dbReference type="EMBL" id="AP014680">
    <property type="protein sequence ID" value="BAP85445.1"/>
    <property type="molecule type" value="Genomic_DNA"/>
</dbReference>
<dbReference type="InterPro" id="IPR006674">
    <property type="entry name" value="HD_domain"/>
</dbReference>
<dbReference type="GO" id="GO:0008803">
    <property type="term" value="F:bis(5'-nucleosyl)-tetraphosphatase (symmetrical) activity"/>
    <property type="evidence" value="ECO:0007669"/>
    <property type="project" value="UniProtKB-EC"/>
</dbReference>
<feature type="domain" description="HD" evidence="7">
    <location>
        <begin position="31"/>
        <end position="145"/>
    </location>
</feature>
<dbReference type="InterPro" id="IPR003607">
    <property type="entry name" value="HD/PDEase_dom"/>
</dbReference>
<keyword evidence="4" id="KW-0378">Hydrolase</keyword>
<dbReference type="PROSITE" id="PS51831">
    <property type="entry name" value="HD"/>
    <property type="match status" value="1"/>
</dbReference>
<evidence type="ECO:0000259" key="7">
    <source>
        <dbReference type="PROSITE" id="PS51831"/>
    </source>
</evidence>
<evidence type="ECO:0000256" key="6">
    <source>
        <dbReference type="ARBA" id="ARBA00049417"/>
    </source>
</evidence>